<dbReference type="InterPro" id="IPR014729">
    <property type="entry name" value="Rossmann-like_a/b/a_fold"/>
</dbReference>
<keyword evidence="8 11" id="KW-0030">Aminoacyl-tRNA synthetase</keyword>
<dbReference type="STRING" id="98804.BTSPAZIEG_0284"/>
<evidence type="ECO:0000256" key="2">
    <source>
        <dbReference type="ARBA" id="ARBA00012836"/>
    </source>
</evidence>
<dbReference type="PATRIC" id="fig|98804.3.peg.267"/>
<dbReference type="InterPro" id="IPR000924">
    <property type="entry name" value="Glu/Gln-tRNA-synth"/>
</dbReference>
<dbReference type="GO" id="GO:0005524">
    <property type="term" value="F:ATP binding"/>
    <property type="evidence" value="ECO:0007669"/>
    <property type="project" value="UniProtKB-KW"/>
</dbReference>
<keyword evidence="5 11" id="KW-0547">Nucleotide-binding</keyword>
<dbReference type="InterPro" id="IPR020058">
    <property type="entry name" value="Glu/Gln-tRNA-synth_Ib_cat-dom"/>
</dbReference>
<keyword evidence="3" id="KW-0963">Cytoplasm</keyword>
<comment type="similarity">
    <text evidence="1 11">Belongs to the class-I aminoacyl-tRNA synthetase family.</text>
</comment>
<keyword evidence="7 11" id="KW-0648">Protein biosynthesis</keyword>
<dbReference type="SUPFAM" id="SSF50715">
    <property type="entry name" value="Ribosomal protein L25-like"/>
    <property type="match status" value="1"/>
</dbReference>
<dbReference type="PRINTS" id="PR00987">
    <property type="entry name" value="TRNASYNTHGLU"/>
</dbReference>
<dbReference type="Proteomes" id="UP000243633">
    <property type="component" value="Chromosome 1"/>
</dbReference>
<organism evidence="15 16">
    <name type="scientific">Buchnera aphidicola subsp. Tuberolachnus salignus</name>
    <dbReference type="NCBI Taxonomy" id="98804"/>
    <lineage>
        <taxon>Bacteria</taxon>
        <taxon>Pseudomonadati</taxon>
        <taxon>Pseudomonadota</taxon>
        <taxon>Gammaproteobacteria</taxon>
        <taxon>Enterobacterales</taxon>
        <taxon>Erwiniaceae</taxon>
        <taxon>Buchnera</taxon>
    </lineage>
</organism>
<evidence type="ECO:0000256" key="8">
    <source>
        <dbReference type="ARBA" id="ARBA00023146"/>
    </source>
</evidence>
<feature type="domain" description="Glutamyl/glutaminyl-tRNA synthetase class Ib catalytic" evidence="12">
    <location>
        <begin position="25"/>
        <end position="336"/>
    </location>
</feature>
<feature type="domain" description="tRNA synthetases class I (E and Q) anti-codon binding" evidence="14">
    <location>
        <begin position="455"/>
        <end position="526"/>
    </location>
</feature>
<evidence type="ECO:0000256" key="6">
    <source>
        <dbReference type="ARBA" id="ARBA00022840"/>
    </source>
</evidence>
<evidence type="ECO:0000256" key="10">
    <source>
        <dbReference type="NCBIfam" id="TIGR00440"/>
    </source>
</evidence>
<evidence type="ECO:0000256" key="11">
    <source>
        <dbReference type="RuleBase" id="RU363037"/>
    </source>
</evidence>
<dbReference type="Gene3D" id="2.40.240.10">
    <property type="entry name" value="Ribosomal Protein L25, Chain P"/>
    <property type="match status" value="2"/>
</dbReference>
<evidence type="ECO:0000256" key="5">
    <source>
        <dbReference type="ARBA" id="ARBA00022741"/>
    </source>
</evidence>
<dbReference type="PROSITE" id="PS00178">
    <property type="entry name" value="AA_TRNA_LIGASE_I"/>
    <property type="match status" value="1"/>
</dbReference>
<dbReference type="PANTHER" id="PTHR43097">
    <property type="entry name" value="GLUTAMINE-TRNA LIGASE"/>
    <property type="match status" value="1"/>
</dbReference>
<keyword evidence="6 11" id="KW-0067">ATP-binding</keyword>
<keyword evidence="4 11" id="KW-0436">Ligase</keyword>
<dbReference type="Pfam" id="PF00749">
    <property type="entry name" value="tRNA-synt_1c"/>
    <property type="match status" value="1"/>
</dbReference>
<dbReference type="Pfam" id="PF03950">
    <property type="entry name" value="tRNA-synt_1c_C"/>
    <property type="match status" value="1"/>
</dbReference>
<dbReference type="InterPro" id="IPR011035">
    <property type="entry name" value="Ribosomal_bL25/Gln-tRNA_synth"/>
</dbReference>
<dbReference type="Gene3D" id="3.40.50.620">
    <property type="entry name" value="HUPs"/>
    <property type="match status" value="1"/>
</dbReference>
<evidence type="ECO:0000313" key="15">
    <source>
        <dbReference type="EMBL" id="CUR53249.1"/>
    </source>
</evidence>
<feature type="domain" description="Glutamyl/glutaminyl-tRNA synthetase class Ib anti-codon binding" evidence="13">
    <location>
        <begin position="340"/>
        <end position="439"/>
    </location>
</feature>
<dbReference type="InterPro" id="IPR004514">
    <property type="entry name" value="Gln-tRNA-synth"/>
</dbReference>
<dbReference type="FunFam" id="3.90.800.10:FF:000001">
    <property type="entry name" value="Glutamine--tRNA ligase"/>
    <property type="match status" value="1"/>
</dbReference>
<evidence type="ECO:0000259" key="13">
    <source>
        <dbReference type="Pfam" id="PF03950"/>
    </source>
</evidence>
<evidence type="ECO:0000256" key="4">
    <source>
        <dbReference type="ARBA" id="ARBA00022598"/>
    </source>
</evidence>
<reference evidence="16" key="1">
    <citation type="submission" date="2015-10" db="EMBL/GenBank/DDBJ databases">
        <authorList>
            <person name="Manzano-Marin A."/>
            <person name="Manzano-Marin A."/>
        </authorList>
    </citation>
    <scope>NUCLEOTIDE SEQUENCE [LARGE SCALE GENOMIC DNA]</scope>
    <source>
        <strain evidence="16">BTs</strain>
    </source>
</reference>
<gene>
    <name evidence="15" type="primary">glnS</name>
    <name evidence="15" type="ORF">BTSPAZIEG_0284</name>
</gene>
<dbReference type="Gene3D" id="1.10.1160.10">
    <property type="entry name" value="Glutamyl-trna Synthetase, Domain 2"/>
    <property type="match status" value="1"/>
</dbReference>
<evidence type="ECO:0000256" key="1">
    <source>
        <dbReference type="ARBA" id="ARBA00005594"/>
    </source>
</evidence>
<name>A0A170PC57_BUCTT</name>
<evidence type="ECO:0000256" key="9">
    <source>
        <dbReference type="ARBA" id="ARBA00048270"/>
    </source>
</evidence>
<dbReference type="NCBIfam" id="TIGR00440">
    <property type="entry name" value="glnS"/>
    <property type="match status" value="1"/>
</dbReference>
<dbReference type="Pfam" id="PF20974">
    <property type="entry name" value="tRNA-synt_1c_C2"/>
    <property type="match status" value="1"/>
</dbReference>
<dbReference type="InterPro" id="IPR001412">
    <property type="entry name" value="aa-tRNA-synth_I_CS"/>
</dbReference>
<accession>A0A170PC57</accession>
<evidence type="ECO:0000259" key="12">
    <source>
        <dbReference type="Pfam" id="PF00749"/>
    </source>
</evidence>
<dbReference type="RefSeq" id="WP_075472740.1">
    <property type="nucleotide sequence ID" value="NZ_CP135003.1"/>
</dbReference>
<keyword evidence="16" id="KW-1185">Reference proteome</keyword>
<evidence type="ECO:0000256" key="7">
    <source>
        <dbReference type="ARBA" id="ARBA00022917"/>
    </source>
</evidence>
<dbReference type="FunFam" id="3.40.50.620:FF:000037">
    <property type="entry name" value="Glutamine--tRNA ligase cytoplasmic"/>
    <property type="match status" value="1"/>
</dbReference>
<dbReference type="Gene3D" id="3.90.800.10">
    <property type="entry name" value="Glutamyl-tRNA Synthetase, Domain 3"/>
    <property type="match status" value="1"/>
</dbReference>
<dbReference type="EMBL" id="LN890285">
    <property type="protein sequence ID" value="CUR53249.1"/>
    <property type="molecule type" value="Genomic_DNA"/>
</dbReference>
<dbReference type="EC" id="6.1.1.18" evidence="2 10"/>
<dbReference type="GO" id="GO:0004819">
    <property type="term" value="F:glutamine-tRNA ligase activity"/>
    <property type="evidence" value="ECO:0007669"/>
    <property type="project" value="UniProtKB-UniRule"/>
</dbReference>
<dbReference type="GO" id="GO:0005829">
    <property type="term" value="C:cytosol"/>
    <property type="evidence" value="ECO:0007669"/>
    <property type="project" value="TreeGrafter"/>
</dbReference>
<dbReference type="InterPro" id="IPR020056">
    <property type="entry name" value="Rbsml_bL25/Gln-tRNA_synth_N"/>
</dbReference>
<proteinExistence type="inferred from homology"/>
<dbReference type="FunFam" id="1.10.1160.10:FF:000001">
    <property type="entry name" value="Glutamine--tRNA ligase"/>
    <property type="match status" value="1"/>
</dbReference>
<dbReference type="AlphaFoldDB" id="A0A170PC57"/>
<dbReference type="InterPro" id="IPR020059">
    <property type="entry name" value="Glu/Gln-tRNA-synth_Ib_codon-bd"/>
</dbReference>
<dbReference type="SUPFAM" id="SSF52374">
    <property type="entry name" value="Nucleotidylyl transferase"/>
    <property type="match status" value="1"/>
</dbReference>
<evidence type="ECO:0000313" key="16">
    <source>
        <dbReference type="Proteomes" id="UP000243633"/>
    </source>
</evidence>
<dbReference type="GO" id="GO:0006425">
    <property type="term" value="P:glutaminyl-tRNA aminoacylation"/>
    <property type="evidence" value="ECO:0007669"/>
    <property type="project" value="UniProtKB-UniRule"/>
</dbReference>
<dbReference type="InterPro" id="IPR020061">
    <property type="entry name" value="Glu_tRNA_lig_a-bdl"/>
</dbReference>
<dbReference type="InterPro" id="IPR050132">
    <property type="entry name" value="Gln/Glu-tRNA_Ligase"/>
</dbReference>
<comment type="catalytic activity">
    <reaction evidence="9">
        <text>tRNA(Gln) + L-glutamine + ATP = L-glutaminyl-tRNA(Gln) + AMP + diphosphate</text>
        <dbReference type="Rhea" id="RHEA:20121"/>
        <dbReference type="Rhea" id="RHEA-COMP:9662"/>
        <dbReference type="Rhea" id="RHEA-COMP:9681"/>
        <dbReference type="ChEBI" id="CHEBI:30616"/>
        <dbReference type="ChEBI" id="CHEBI:33019"/>
        <dbReference type="ChEBI" id="CHEBI:58359"/>
        <dbReference type="ChEBI" id="CHEBI:78442"/>
        <dbReference type="ChEBI" id="CHEBI:78521"/>
        <dbReference type="ChEBI" id="CHEBI:456215"/>
        <dbReference type="EC" id="6.1.1.18"/>
    </reaction>
</comment>
<protein>
    <recommendedName>
        <fullName evidence="2 10">Glutamine--tRNA ligase</fullName>
        <ecNumber evidence="2 10">6.1.1.18</ecNumber>
    </recommendedName>
</protein>
<dbReference type="OrthoDB" id="9801560at2"/>
<dbReference type="PANTHER" id="PTHR43097:SF5">
    <property type="entry name" value="GLUTAMATE--TRNA LIGASE"/>
    <property type="match status" value="1"/>
</dbReference>
<evidence type="ECO:0000259" key="14">
    <source>
        <dbReference type="Pfam" id="PF20974"/>
    </source>
</evidence>
<dbReference type="InterPro" id="IPR049437">
    <property type="entry name" value="tRNA-synt_1c_C2"/>
</dbReference>
<sequence>MTYNIKNNFIKNIIKKDLLKYPEKKINTRFPPEPNGYLHLGHAKSIFLNFNLAKMYNGTCNLRFDDTNPKKENIKYIKSIKKDIKWLGYNWNKKIRFSSDYFQDFYKYAIILIKKKLAYVDQLNKLQIKELRGTLLKKGINSPYRNQTIQENLSLFEKMKNGFFKEGQVCLRAKIDMNSSSLIMRDPVLYRILYKSHHQTKKKWCIYPTYDFSHCISDALEGITYSLCTLEFLENKKLYNWILKKLSFKKNVPQQYEFSRLNLEYTVLSKRKLQLLLNKKIIKSWDDPRMPTISGFRKKGYTANSINNFCEKIGFTKQESMIQLSLLDSCIRKDLNISSYRKMAILQPILIFITNYSKNTSQYLKILNHPHNIKFGYRYLSFSQTIYIEKKDFKKKCLDQKKKLKKNIKIKLRYSYVITIYKIVLDKKKNILFLLAQYDPKTLGKKNIKNNVNFIIHWISQKDSIPAIFKFYSPLFLKKKPEKSKNILNIINPKNYFKKKGYIEKSILKIPLKTSIQFERIGYFFLKKINFKKNLITCNEIISLKKK</sequence>
<evidence type="ECO:0000256" key="3">
    <source>
        <dbReference type="ARBA" id="ARBA00022490"/>
    </source>
</evidence>